<sequence>MDRRHIVDRLSDARMQPFLDECGGNCKRALALYGWHAELSSAVKDVLALTEIFLRNAIDKELLAWNARNNGPQSWLLDPPPRPLRSIVGSQREKAIRRAQAAVDCRPSSHPRHGCAITHDDVLSHTTFGLWRTLLPNHHPNANHAAPENVGRQVLWNQAIKSAFPNVTDPDGSITYWNVSHCNDLRNKVAHMDSLLNVNVIVESRRAFELIDSMDHQIATWVSSRSQVSKVFNKRPGQ</sequence>
<evidence type="ECO:0008006" key="3">
    <source>
        <dbReference type="Google" id="ProtNLM"/>
    </source>
</evidence>
<reference evidence="1 2" key="1">
    <citation type="submission" date="2019-07" db="EMBL/GenBank/DDBJ databases">
        <title>Draft genome of C. aurimucosum strain 2299.</title>
        <authorList>
            <person name="Pacheco L.G.C."/>
            <person name="Aguiar E.R.G.R."/>
            <person name="Santos C.S."/>
            <person name="Rocha D.J.P.G."/>
            <person name="Sant'Anna L.O."/>
            <person name="Mattos-Guaraldi A.L."/>
            <person name="Santos L.S."/>
        </authorList>
    </citation>
    <scope>NUCLEOTIDE SEQUENCE [LARGE SCALE GENOMIC DNA]</scope>
    <source>
        <strain evidence="1 2">2299</strain>
    </source>
</reference>
<dbReference type="Proteomes" id="UP000316859">
    <property type="component" value="Unassembled WGS sequence"/>
</dbReference>
<keyword evidence="2" id="KW-1185">Reference proteome</keyword>
<proteinExistence type="predicted"/>
<accession>A0ABY3CW11</accession>
<dbReference type="EMBL" id="VKDI01000004">
    <property type="protein sequence ID" value="TRX50379.1"/>
    <property type="molecule type" value="Genomic_DNA"/>
</dbReference>
<organism evidence="1 2">
    <name type="scientific">Corynebacterium guaraldiae</name>
    <dbReference type="NCBI Taxonomy" id="3051103"/>
    <lineage>
        <taxon>Bacteria</taxon>
        <taxon>Bacillati</taxon>
        <taxon>Actinomycetota</taxon>
        <taxon>Actinomycetes</taxon>
        <taxon>Mycobacteriales</taxon>
        <taxon>Corynebacteriaceae</taxon>
        <taxon>Corynebacterium</taxon>
    </lineage>
</organism>
<evidence type="ECO:0000313" key="1">
    <source>
        <dbReference type="EMBL" id="TRX50379.1"/>
    </source>
</evidence>
<comment type="caution">
    <text evidence="1">The sequence shown here is derived from an EMBL/GenBank/DDBJ whole genome shotgun (WGS) entry which is preliminary data.</text>
</comment>
<gene>
    <name evidence="1" type="ORF">FNY88_02555</name>
</gene>
<protein>
    <recommendedName>
        <fullName evidence="3">Abi-like protein</fullName>
    </recommendedName>
</protein>
<name>A0ABY3CW11_9CORY</name>
<evidence type="ECO:0000313" key="2">
    <source>
        <dbReference type="Proteomes" id="UP000316859"/>
    </source>
</evidence>